<name>A0ABU7AUC4_9TELE</name>
<protein>
    <submittedName>
        <fullName evidence="2">Uncharacterized protein</fullName>
    </submittedName>
</protein>
<reference evidence="2 3" key="1">
    <citation type="submission" date="2021-07" db="EMBL/GenBank/DDBJ databases">
        <authorList>
            <person name="Palmer J.M."/>
        </authorList>
    </citation>
    <scope>NUCLEOTIDE SEQUENCE [LARGE SCALE GENOMIC DNA]</scope>
    <source>
        <strain evidence="2 3">AT_MEX2019</strain>
        <tissue evidence="2">Muscle</tissue>
    </source>
</reference>
<dbReference type="EMBL" id="JAHUTI010030223">
    <property type="protein sequence ID" value="MED6241852.1"/>
    <property type="molecule type" value="Genomic_DNA"/>
</dbReference>
<keyword evidence="3" id="KW-1185">Reference proteome</keyword>
<feature type="region of interest" description="Disordered" evidence="1">
    <location>
        <begin position="46"/>
        <end position="65"/>
    </location>
</feature>
<evidence type="ECO:0000313" key="2">
    <source>
        <dbReference type="EMBL" id="MED6241852.1"/>
    </source>
</evidence>
<proteinExistence type="predicted"/>
<sequence>MAAPERLKPDPDDLLTPVRGFVPVSVSVPHTLFHWSGGTIQAKCYSSTEPSPAAPSSTSLGSTTAKRTAPDSLYYSLPYIHIHAHTRTLSLFLSHGAAQQDWLACWRTTPARRSLPIPRKSFRRSLYRHSGASSIISISTATSEPDHHNFYRRTFPARKRRTNCTVFSICRHRIGLKGWLYVGKSWDTE</sequence>
<dbReference type="Proteomes" id="UP001345963">
    <property type="component" value="Unassembled WGS sequence"/>
</dbReference>
<evidence type="ECO:0000313" key="3">
    <source>
        <dbReference type="Proteomes" id="UP001345963"/>
    </source>
</evidence>
<evidence type="ECO:0000256" key="1">
    <source>
        <dbReference type="SAM" id="MobiDB-lite"/>
    </source>
</evidence>
<gene>
    <name evidence="2" type="ORF">ATANTOWER_028551</name>
</gene>
<accession>A0ABU7AUC4</accession>
<comment type="caution">
    <text evidence="2">The sequence shown here is derived from an EMBL/GenBank/DDBJ whole genome shotgun (WGS) entry which is preliminary data.</text>
</comment>
<organism evidence="2 3">
    <name type="scientific">Ataeniobius toweri</name>
    <dbReference type="NCBI Taxonomy" id="208326"/>
    <lineage>
        <taxon>Eukaryota</taxon>
        <taxon>Metazoa</taxon>
        <taxon>Chordata</taxon>
        <taxon>Craniata</taxon>
        <taxon>Vertebrata</taxon>
        <taxon>Euteleostomi</taxon>
        <taxon>Actinopterygii</taxon>
        <taxon>Neopterygii</taxon>
        <taxon>Teleostei</taxon>
        <taxon>Neoteleostei</taxon>
        <taxon>Acanthomorphata</taxon>
        <taxon>Ovalentaria</taxon>
        <taxon>Atherinomorphae</taxon>
        <taxon>Cyprinodontiformes</taxon>
        <taxon>Goodeidae</taxon>
        <taxon>Ataeniobius</taxon>
    </lineage>
</organism>